<dbReference type="InterPro" id="IPR003660">
    <property type="entry name" value="HAMP_dom"/>
</dbReference>
<evidence type="ECO:0000313" key="5">
    <source>
        <dbReference type="Proteomes" id="UP000317812"/>
    </source>
</evidence>
<evidence type="ECO:0000259" key="2">
    <source>
        <dbReference type="PROSITE" id="PS50885"/>
    </source>
</evidence>
<dbReference type="FunFam" id="3.30.70.270:FF:000017">
    <property type="entry name" value="Predicted diguanylate cyclase"/>
    <property type="match status" value="1"/>
</dbReference>
<dbReference type="NCBIfam" id="TIGR00254">
    <property type="entry name" value="GGDEF"/>
    <property type="match status" value="1"/>
</dbReference>
<protein>
    <submittedName>
        <fullName evidence="4">Diguanylate cyclase DgcN</fullName>
        <ecNumber evidence="4">2.7.7.65</ecNumber>
    </submittedName>
</protein>
<dbReference type="Proteomes" id="UP000317812">
    <property type="component" value="Chromosome"/>
</dbReference>
<dbReference type="EMBL" id="CP035382">
    <property type="protein sequence ID" value="QDK17564.1"/>
    <property type="molecule type" value="Genomic_DNA"/>
</dbReference>
<organism evidence="4 5">
    <name type="scientific">Leclercia adecarboxylata</name>
    <dbReference type="NCBI Taxonomy" id="83655"/>
    <lineage>
        <taxon>Bacteria</taxon>
        <taxon>Pseudomonadati</taxon>
        <taxon>Pseudomonadota</taxon>
        <taxon>Gammaproteobacteria</taxon>
        <taxon>Enterobacterales</taxon>
        <taxon>Enterobacteriaceae</taxon>
        <taxon>Leclercia</taxon>
    </lineage>
</organism>
<name>A0AAP9AH00_9ENTR</name>
<dbReference type="InterPro" id="IPR033417">
    <property type="entry name" value="CHASE8"/>
</dbReference>
<dbReference type="InterPro" id="IPR052163">
    <property type="entry name" value="DGC-Regulatory_Protein"/>
</dbReference>
<dbReference type="PROSITE" id="PS50887">
    <property type="entry name" value="GGDEF"/>
    <property type="match status" value="1"/>
</dbReference>
<keyword evidence="1" id="KW-0472">Membrane</keyword>
<feature type="transmembrane region" description="Helical" evidence="1">
    <location>
        <begin position="20"/>
        <end position="44"/>
    </location>
</feature>
<dbReference type="Gene3D" id="3.30.70.270">
    <property type="match status" value="1"/>
</dbReference>
<dbReference type="PANTHER" id="PTHR46663:SF2">
    <property type="entry name" value="GGDEF DOMAIN-CONTAINING PROTEIN"/>
    <property type="match status" value="1"/>
</dbReference>
<keyword evidence="1" id="KW-1133">Transmembrane helix</keyword>
<dbReference type="SUPFAM" id="SSF55073">
    <property type="entry name" value="Nucleotide cyclase"/>
    <property type="match status" value="1"/>
</dbReference>
<evidence type="ECO:0000259" key="3">
    <source>
        <dbReference type="PROSITE" id="PS50887"/>
    </source>
</evidence>
<evidence type="ECO:0000256" key="1">
    <source>
        <dbReference type="SAM" id="Phobius"/>
    </source>
</evidence>
<evidence type="ECO:0000313" key="4">
    <source>
        <dbReference type="EMBL" id="QDK17564.1"/>
    </source>
</evidence>
<feature type="domain" description="GGDEF" evidence="3">
    <location>
        <begin position="277"/>
        <end position="411"/>
    </location>
</feature>
<dbReference type="CDD" id="cd01949">
    <property type="entry name" value="GGDEF"/>
    <property type="match status" value="1"/>
</dbReference>
<dbReference type="InterPro" id="IPR000160">
    <property type="entry name" value="GGDEF_dom"/>
</dbReference>
<dbReference type="RefSeq" id="WP_142486763.1">
    <property type="nucleotide sequence ID" value="NZ_CP035382.1"/>
</dbReference>
<dbReference type="GO" id="GO:0016020">
    <property type="term" value="C:membrane"/>
    <property type="evidence" value="ECO:0007669"/>
    <property type="project" value="InterPro"/>
</dbReference>
<dbReference type="GO" id="GO:0052621">
    <property type="term" value="F:diguanylate cyclase activity"/>
    <property type="evidence" value="ECO:0007669"/>
    <property type="project" value="UniProtKB-EC"/>
</dbReference>
<gene>
    <name evidence="4" type="primary">dgcN</name>
    <name evidence="4" type="ORF">ES815_04285</name>
</gene>
<dbReference type="AlphaFoldDB" id="A0AAP9AH00"/>
<dbReference type="Pfam" id="PF17152">
    <property type="entry name" value="CHASE8"/>
    <property type="match status" value="1"/>
</dbReference>
<dbReference type="GO" id="GO:0007165">
    <property type="term" value="P:signal transduction"/>
    <property type="evidence" value="ECO:0007669"/>
    <property type="project" value="InterPro"/>
</dbReference>
<sequence>MNKEITSAPRPTFKRTLRRISIISVLITMTLIWLLLCIASVVTLKQYAQRNLELTSATMSRSLEAALVFNDATAANEALASLGKQGQFSAAELLDRYDHRFASWSMGPNDKADPLSQLASQWLFPHPIRQRIWHNNLPIGELHLTARDSLIGHFLWTSLAVLTGCLLFASLVAITITRALHNGVVTALQNITDVVHDVRTNRNFSRRVSEERIDEFHRFGQDFNSLLDEMEEWQLKLQAKNAQLMRTAMHDPLTGLANRAAFRTRIAALMSDSSARTNSALLFLDGDDFKRINDTWGHAAGDCVLIEVARRMVEFGGEQHQSYRLGGDEFAIILYGVHSEHEVLRLCAALTQQFSPSYDLHNGFSSRMSLSIGFALSWQHHSVEALLEQADRNMYLVKHQRSKNHTVERNTLC</sequence>
<dbReference type="InterPro" id="IPR029787">
    <property type="entry name" value="Nucleotide_cyclase"/>
</dbReference>
<dbReference type="PROSITE" id="PS50885">
    <property type="entry name" value="HAMP"/>
    <property type="match status" value="1"/>
</dbReference>
<feature type="transmembrane region" description="Helical" evidence="1">
    <location>
        <begin position="154"/>
        <end position="176"/>
    </location>
</feature>
<proteinExistence type="predicted"/>
<dbReference type="SMART" id="SM00267">
    <property type="entry name" value="GGDEF"/>
    <property type="match status" value="1"/>
</dbReference>
<accession>A0AAP9AH00</accession>
<dbReference type="Pfam" id="PF00990">
    <property type="entry name" value="GGDEF"/>
    <property type="match status" value="1"/>
</dbReference>
<dbReference type="NCBIfam" id="NF007423">
    <property type="entry name" value="PRK09966.1"/>
    <property type="match status" value="1"/>
</dbReference>
<dbReference type="Gene3D" id="6.10.340.10">
    <property type="match status" value="1"/>
</dbReference>
<feature type="domain" description="HAMP" evidence="2">
    <location>
        <begin position="182"/>
        <end position="235"/>
    </location>
</feature>
<keyword evidence="1" id="KW-0812">Transmembrane</keyword>
<reference evidence="4 5" key="1">
    <citation type="submission" date="2019-01" db="EMBL/GenBank/DDBJ databases">
        <title>Florfenicol resistance in Enterobacteriaceae and whole-genome sequence analysis of florfenicol-resistant Leclercia adecarboxylata strain R25.</title>
        <authorList>
            <person name="Bao Q."/>
            <person name="Ying Y."/>
        </authorList>
    </citation>
    <scope>NUCLEOTIDE SEQUENCE [LARGE SCALE GENOMIC DNA]</scope>
    <source>
        <strain evidence="4 5">R25</strain>
    </source>
</reference>
<keyword evidence="4" id="KW-0808">Transferase</keyword>
<dbReference type="PANTHER" id="PTHR46663">
    <property type="entry name" value="DIGUANYLATE CYCLASE DGCT-RELATED"/>
    <property type="match status" value="1"/>
</dbReference>
<dbReference type="InterPro" id="IPR043128">
    <property type="entry name" value="Rev_trsase/Diguanyl_cyclase"/>
</dbReference>
<dbReference type="EC" id="2.7.7.65" evidence="4"/>
<keyword evidence="4" id="KW-0548">Nucleotidyltransferase</keyword>